<evidence type="ECO:0000313" key="4">
    <source>
        <dbReference type="Proteomes" id="UP001162131"/>
    </source>
</evidence>
<evidence type="ECO:0000313" key="3">
    <source>
        <dbReference type="EMBL" id="CAG9318404.1"/>
    </source>
</evidence>
<feature type="coiled-coil region" evidence="1">
    <location>
        <begin position="135"/>
        <end position="172"/>
    </location>
</feature>
<evidence type="ECO:0000256" key="2">
    <source>
        <dbReference type="SAM" id="MobiDB-lite"/>
    </source>
</evidence>
<accession>A0AAU9IZD7</accession>
<keyword evidence="4" id="KW-1185">Reference proteome</keyword>
<feature type="region of interest" description="Disordered" evidence="2">
    <location>
        <begin position="369"/>
        <end position="418"/>
    </location>
</feature>
<feature type="region of interest" description="Disordered" evidence="2">
    <location>
        <begin position="52"/>
        <end position="78"/>
    </location>
</feature>
<evidence type="ECO:0000256" key="1">
    <source>
        <dbReference type="SAM" id="Coils"/>
    </source>
</evidence>
<feature type="compositionally biased region" description="Basic and acidic residues" evidence="2">
    <location>
        <begin position="61"/>
        <end position="78"/>
    </location>
</feature>
<comment type="caution">
    <text evidence="3">The sequence shown here is derived from an EMBL/GenBank/DDBJ whole genome shotgun (WGS) entry which is preliminary data.</text>
</comment>
<feature type="compositionally biased region" description="Polar residues" evidence="2">
    <location>
        <begin position="407"/>
        <end position="417"/>
    </location>
</feature>
<organism evidence="3 4">
    <name type="scientific">Blepharisma stoltei</name>
    <dbReference type="NCBI Taxonomy" id="1481888"/>
    <lineage>
        <taxon>Eukaryota</taxon>
        <taxon>Sar</taxon>
        <taxon>Alveolata</taxon>
        <taxon>Ciliophora</taxon>
        <taxon>Postciliodesmatophora</taxon>
        <taxon>Heterotrichea</taxon>
        <taxon>Heterotrichida</taxon>
        <taxon>Blepharismidae</taxon>
        <taxon>Blepharisma</taxon>
    </lineage>
</organism>
<dbReference type="EMBL" id="CAJZBQ010000020">
    <property type="protein sequence ID" value="CAG9318404.1"/>
    <property type="molecule type" value="Genomic_DNA"/>
</dbReference>
<keyword evidence="1" id="KW-0175">Coiled coil</keyword>
<protein>
    <submittedName>
        <fullName evidence="3">Uncharacterized protein</fullName>
    </submittedName>
</protein>
<reference evidence="3" key="1">
    <citation type="submission" date="2021-09" db="EMBL/GenBank/DDBJ databases">
        <authorList>
            <consortium name="AG Swart"/>
            <person name="Singh M."/>
            <person name="Singh A."/>
            <person name="Seah K."/>
            <person name="Emmerich C."/>
        </authorList>
    </citation>
    <scope>NUCLEOTIDE SEQUENCE</scope>
    <source>
        <strain evidence="3">ATCC30299</strain>
    </source>
</reference>
<proteinExistence type="predicted"/>
<dbReference type="AlphaFoldDB" id="A0AAU9IZD7"/>
<feature type="compositionally biased region" description="Low complexity" evidence="2">
    <location>
        <begin position="397"/>
        <end position="406"/>
    </location>
</feature>
<gene>
    <name evidence="3" type="ORF">BSTOLATCC_MIC20878</name>
</gene>
<feature type="compositionally biased region" description="Polar residues" evidence="2">
    <location>
        <begin position="373"/>
        <end position="387"/>
    </location>
</feature>
<sequence>MIEKSVKSYFFQRYKQVAYDDYLTAHDSIITSLSKIFTQIKNKIYLKRHSHIRKSKNSQKRVKEYRSNPRNEGEDNIDTTKIDKDNAITRSFDSEKNEMTEKERFDFIKRMKKEREKAQILHQTNIENINAKILQKIQEEHKSSAEKERKRAEEKQKNITKIKNKVESDRIERKKLLLIENKDTYEDSKPLYKKLEDRFFSNSVMPEMEKQKEILARQKEFYRPIKFDEINKHELEYKRAIKESEILRKHKLSQNYYDLAQHQASINYYKSPLLDIMMIESEEKIQKEAEKSESSKVLAHKAREYGKLAIDLFKPKISYNKQLEIEWRRRKIRNDRLNKSIDENMINLKPYDVKSAGDLRGHSKNLENVDSKILSSNPGDSIKSYKSSSHKRNLQPSKRSSSISSRNDTSPDTSVNKSVDYLLQKRVERQKSRDHGSPLLKPVNWTQILSDENTEKSAKINKIKLLTQSIELRAQNYERSINPKHIKNIQSLEIQDSINNVYIDSIKAKLAVLDSL</sequence>
<name>A0AAU9IZD7_9CILI</name>
<dbReference type="Proteomes" id="UP001162131">
    <property type="component" value="Unassembled WGS sequence"/>
</dbReference>